<dbReference type="EMBL" id="CAXLJM020000009">
    <property type="protein sequence ID" value="CAL8075865.1"/>
    <property type="molecule type" value="Genomic_DNA"/>
</dbReference>
<protein>
    <submittedName>
        <fullName evidence="3">Uncharacterized protein</fullName>
    </submittedName>
</protein>
<feature type="chain" id="PRO_5045670604" evidence="2">
    <location>
        <begin position="21"/>
        <end position="668"/>
    </location>
</feature>
<keyword evidence="2" id="KW-0732">Signal</keyword>
<evidence type="ECO:0000256" key="1">
    <source>
        <dbReference type="SAM" id="Phobius"/>
    </source>
</evidence>
<proteinExistence type="predicted"/>
<evidence type="ECO:0000313" key="3">
    <source>
        <dbReference type="EMBL" id="CAL8075865.1"/>
    </source>
</evidence>
<evidence type="ECO:0000313" key="4">
    <source>
        <dbReference type="Proteomes" id="UP001642540"/>
    </source>
</evidence>
<keyword evidence="1" id="KW-0812">Transmembrane</keyword>
<name>A0ABP1PUF4_9HEXA</name>
<dbReference type="Proteomes" id="UP001642540">
    <property type="component" value="Unassembled WGS sequence"/>
</dbReference>
<feature type="signal peptide" evidence="2">
    <location>
        <begin position="1"/>
        <end position="20"/>
    </location>
</feature>
<feature type="transmembrane region" description="Helical" evidence="1">
    <location>
        <begin position="609"/>
        <end position="633"/>
    </location>
</feature>
<sequence length="668" mass="76585">MSSQKLAFIAVVVCLPVGLPFPIQLEDNCFINFVGTGIQTESLTPFMNTFPAEATYTFSVRSFYSNHDDEEQLYRSIENITLQESYFRHTVKLRGSCITFILNTSTFNETVAAIHHSGFKTSDEVLFFVHLRTLAEWKDHISKFSALHEHSSFIFHANVIFIGLNSSYVGVHCYFCPPNPNRLHLIQLNSSSSYFHLKRFARQLNSQGHGRHVVVNSAIGDLNMDKCAKIDQYHTNPNRREFYHHIRKHCSPPGTVIYLPSQHVLNMTVVTHERDVPEHELDDLEWYTSLRYGETFLQRVPIEIVHTRGSILIMQNYKITLVTCVTIQSFSQNINYIFVSVIHGSTWVALGTVLLAYAMFYKSISRGIDIMWPLFSQPCYFNHPRKIVCLHWICMVFVSSIYASNISSESLILSDFPPVATLLKKGYKLWVPDRLRVFKLAGKYEKEIILDFFNILIGKNILGNGDYEMRFKKLYDLGYDGNSSLGVIHYIPLRNMSKLIDDLTTLKLFTLSPMVVRSLGKAAATNGLVYIRDTQLCKVFNSNRANAKLTLRLWSYMSQRASYVLSRFLEVGIPTKFEKLQIDLQQQSTLKVTETGACLPPKPLKLKSAVGVSVIVVFVVGTFLMLITFIGYLPVVYIRVSNFTRKIIERTRRRFRDSHVIMVFTNPT</sequence>
<reference evidence="3 4" key="1">
    <citation type="submission" date="2024-08" db="EMBL/GenBank/DDBJ databases">
        <authorList>
            <person name="Cucini C."/>
            <person name="Frati F."/>
        </authorList>
    </citation>
    <scope>NUCLEOTIDE SEQUENCE [LARGE SCALE GENOMIC DNA]</scope>
</reference>
<keyword evidence="1" id="KW-0472">Membrane</keyword>
<keyword evidence="4" id="KW-1185">Reference proteome</keyword>
<accession>A0ABP1PUF4</accession>
<feature type="transmembrane region" description="Helical" evidence="1">
    <location>
        <begin position="336"/>
        <end position="361"/>
    </location>
</feature>
<evidence type="ECO:0000256" key="2">
    <source>
        <dbReference type="SAM" id="SignalP"/>
    </source>
</evidence>
<comment type="caution">
    <text evidence="3">The sequence shown here is derived from an EMBL/GenBank/DDBJ whole genome shotgun (WGS) entry which is preliminary data.</text>
</comment>
<organism evidence="3 4">
    <name type="scientific">Orchesella dallaii</name>
    <dbReference type="NCBI Taxonomy" id="48710"/>
    <lineage>
        <taxon>Eukaryota</taxon>
        <taxon>Metazoa</taxon>
        <taxon>Ecdysozoa</taxon>
        <taxon>Arthropoda</taxon>
        <taxon>Hexapoda</taxon>
        <taxon>Collembola</taxon>
        <taxon>Entomobryomorpha</taxon>
        <taxon>Entomobryoidea</taxon>
        <taxon>Orchesellidae</taxon>
        <taxon>Orchesellinae</taxon>
        <taxon>Orchesella</taxon>
    </lineage>
</organism>
<keyword evidence="1" id="KW-1133">Transmembrane helix</keyword>
<gene>
    <name evidence="3" type="ORF">ODALV1_LOCUS3301</name>
</gene>